<keyword evidence="4" id="KW-0540">Nuclease</keyword>
<keyword evidence="5" id="KW-1185">Reference proteome</keyword>
<reference evidence="4 5" key="1">
    <citation type="submission" date="2024-04" db="EMBL/GenBank/DDBJ databases">
        <title>Polymorphospora sp. isolated from Baiyangdian Lake in Xiong'an New Area.</title>
        <authorList>
            <person name="Zhang X."/>
            <person name="Liu J."/>
        </authorList>
    </citation>
    <scope>NUCLEOTIDE SEQUENCE [LARGE SCALE GENOMIC DNA]</scope>
    <source>
        <strain evidence="4 5">2-325</strain>
    </source>
</reference>
<name>A0ABV5CWH4_9ACTN</name>
<dbReference type="InterPro" id="IPR036691">
    <property type="entry name" value="Endo/exonu/phosph_ase_sf"/>
</dbReference>
<feature type="compositionally biased region" description="Low complexity" evidence="1">
    <location>
        <begin position="29"/>
        <end position="42"/>
    </location>
</feature>
<dbReference type="Gene3D" id="3.60.10.10">
    <property type="entry name" value="Endonuclease/exonuclease/phosphatase"/>
    <property type="match status" value="1"/>
</dbReference>
<evidence type="ECO:0000259" key="3">
    <source>
        <dbReference type="Pfam" id="PF03372"/>
    </source>
</evidence>
<dbReference type="Pfam" id="PF03372">
    <property type="entry name" value="Exo_endo_phos"/>
    <property type="match status" value="1"/>
</dbReference>
<organism evidence="4 5">
    <name type="scientific">Polymorphospora lycopeni</name>
    <dbReference type="NCBI Taxonomy" id="3140240"/>
    <lineage>
        <taxon>Bacteria</taxon>
        <taxon>Bacillati</taxon>
        <taxon>Actinomycetota</taxon>
        <taxon>Actinomycetes</taxon>
        <taxon>Micromonosporales</taxon>
        <taxon>Micromonosporaceae</taxon>
        <taxon>Polymorphospora</taxon>
    </lineage>
</organism>
<comment type="caution">
    <text evidence="4">The sequence shown here is derived from an EMBL/GenBank/DDBJ whole genome shotgun (WGS) entry which is preliminary data.</text>
</comment>
<protein>
    <submittedName>
        <fullName evidence="4">Endonuclease/exonuclease/phosphatase family protein</fullName>
    </submittedName>
</protein>
<feature type="transmembrane region" description="Helical" evidence="2">
    <location>
        <begin position="95"/>
        <end position="114"/>
    </location>
</feature>
<dbReference type="RefSeq" id="WP_375735798.1">
    <property type="nucleotide sequence ID" value="NZ_JBCGDC010000087.1"/>
</dbReference>
<keyword evidence="2" id="KW-0812">Transmembrane</keyword>
<keyword evidence="2" id="KW-0472">Membrane</keyword>
<keyword evidence="4" id="KW-0378">Hydrolase</keyword>
<feature type="transmembrane region" description="Helical" evidence="2">
    <location>
        <begin position="121"/>
        <end position="141"/>
    </location>
</feature>
<feature type="transmembrane region" description="Helical" evidence="2">
    <location>
        <begin position="65"/>
        <end position="83"/>
    </location>
</feature>
<gene>
    <name evidence="4" type="ORF">AAFH96_24890</name>
</gene>
<dbReference type="GO" id="GO:0004519">
    <property type="term" value="F:endonuclease activity"/>
    <property type="evidence" value="ECO:0007669"/>
    <property type="project" value="UniProtKB-KW"/>
</dbReference>
<evidence type="ECO:0000256" key="1">
    <source>
        <dbReference type="SAM" id="MobiDB-lite"/>
    </source>
</evidence>
<feature type="region of interest" description="Disordered" evidence="1">
    <location>
        <begin position="1"/>
        <end position="50"/>
    </location>
</feature>
<keyword evidence="2" id="KW-1133">Transmembrane helix</keyword>
<keyword evidence="4" id="KW-0255">Endonuclease</keyword>
<evidence type="ECO:0000313" key="4">
    <source>
        <dbReference type="EMBL" id="MFB6396317.1"/>
    </source>
</evidence>
<dbReference type="EMBL" id="JBCGDC010000087">
    <property type="protein sequence ID" value="MFB6396317.1"/>
    <property type="molecule type" value="Genomic_DNA"/>
</dbReference>
<proteinExistence type="predicted"/>
<dbReference type="Proteomes" id="UP001582793">
    <property type="component" value="Unassembled WGS sequence"/>
</dbReference>
<evidence type="ECO:0000256" key="2">
    <source>
        <dbReference type="SAM" id="Phobius"/>
    </source>
</evidence>
<accession>A0ABV5CWH4</accession>
<sequence length="402" mass="43680">MNDDRAGALTAGEPDTLADPAPPGGPTGAGPDSAPADSATPAGGPGQAVDAASPVRRRWCLGTRLVVAGTALWTLFLAAHVLLTGRWWPWLIVESTPPVALVVVPLLLLAVSPLARPVRRWLSPLLAALVVAGLSLGGLHVRVLGGEPTGTTPPAPSVKVMAWNTDIWTMDDDPDAFFAYLREQRADVYLLQEYLRWEDDAVRVDDLARIRAAFPGHEVVVEGELVTISRLPVVATHPRPVPGEGTDWYWRGNKAQRVDVRFGDGVLSIYNVHLFVPLRRELSPLGREFYDFVRDQYHLRQAELATLRADVAANPNPVVVAGDFNTPWVGSLVDVGPGLRRHDPAGGSVLASSWPTASYNLPRLWRLDWLLTTDDLDVAGYRFAPNPGFSDHLAQHFVVSQS</sequence>
<dbReference type="InterPro" id="IPR005135">
    <property type="entry name" value="Endo/exonuclease/phosphatase"/>
</dbReference>
<dbReference type="SUPFAM" id="SSF56219">
    <property type="entry name" value="DNase I-like"/>
    <property type="match status" value="1"/>
</dbReference>
<evidence type="ECO:0000313" key="5">
    <source>
        <dbReference type="Proteomes" id="UP001582793"/>
    </source>
</evidence>
<feature type="domain" description="Endonuclease/exonuclease/phosphatase" evidence="3">
    <location>
        <begin position="163"/>
        <end position="392"/>
    </location>
</feature>